<evidence type="ECO:0000256" key="9">
    <source>
        <dbReference type="ARBA" id="ARBA00023887"/>
    </source>
</evidence>
<protein>
    <recommendedName>
        <fullName evidence="9">Type-5 uracil-DNA glycosylase</fullName>
    </recommendedName>
</protein>
<dbReference type="GeneID" id="11262293"/>
<dbReference type="PANTHER" id="PTHR33693:SF3">
    <property type="entry name" value="TYPE-5 URACIL-DNA GLYCOSYLASE"/>
    <property type="match status" value="1"/>
</dbReference>
<evidence type="ECO:0000259" key="10">
    <source>
        <dbReference type="SMART" id="SM00986"/>
    </source>
</evidence>
<dbReference type="PaxDb" id="768679-TTX_1414"/>
<dbReference type="Gene3D" id="3.40.470.10">
    <property type="entry name" value="Uracil-DNA glycosylase-like domain"/>
    <property type="match status" value="1"/>
</dbReference>
<evidence type="ECO:0000256" key="1">
    <source>
        <dbReference type="ARBA" id="ARBA00022485"/>
    </source>
</evidence>
<dbReference type="InterPro" id="IPR005122">
    <property type="entry name" value="Uracil-DNA_glycosylase-like"/>
</dbReference>
<dbReference type="GO" id="GO:0006284">
    <property type="term" value="P:base-excision repair"/>
    <property type="evidence" value="ECO:0007669"/>
    <property type="project" value="InterPro"/>
</dbReference>
<dbReference type="InterPro" id="IPR051536">
    <property type="entry name" value="UDG_Type-4/5"/>
</dbReference>
<dbReference type="SMART" id="SM00986">
    <property type="entry name" value="UDG"/>
    <property type="match status" value="1"/>
</dbReference>
<dbReference type="GO" id="GO:0033958">
    <property type="term" value="F:DNA-deoxyinosine glycosylase activity"/>
    <property type="evidence" value="ECO:0007669"/>
    <property type="project" value="InterPro"/>
</dbReference>
<dbReference type="SUPFAM" id="SSF52141">
    <property type="entry name" value="Uracil-DNA glycosylase-like"/>
    <property type="match status" value="1"/>
</dbReference>
<keyword evidence="7" id="KW-0234">DNA repair</keyword>
<dbReference type="InterPro" id="IPR044147">
    <property type="entry name" value="UdgB-like"/>
</dbReference>
<dbReference type="EMBL" id="FN869859">
    <property type="protein sequence ID" value="CCC82046.1"/>
    <property type="molecule type" value="Genomic_DNA"/>
</dbReference>
<dbReference type="eggNOG" id="arCOG00905">
    <property type="taxonomic scope" value="Archaea"/>
</dbReference>
<dbReference type="AlphaFoldDB" id="G4RKF1"/>
<keyword evidence="4" id="KW-0378">Hydrolase</keyword>
<dbReference type="Pfam" id="PF03167">
    <property type="entry name" value="UDG"/>
    <property type="match status" value="1"/>
</dbReference>
<dbReference type="PANTHER" id="PTHR33693">
    <property type="entry name" value="TYPE-5 URACIL-DNA GLYCOSYLASE"/>
    <property type="match status" value="1"/>
</dbReference>
<sequence>MEDLKRALINCSRCPRLVAYRESVRPLPRFAGQQYWRRPVPPWGDPKAKIVVVGLAPAAHGGNRTGRMFTGDASAQFLFRALHAIGLSNNPFSISADDGTVVRCVYITSAVKCAPPKNKPTAAEVANCLPWLQAEFRLIKPRAVVALGRLAWQSSLRALGASPQPFRHGAYVDVGEVRVYAAYHPSPLNTNTKRLALEDLVAVLKSAKEFADCQ</sequence>
<dbReference type="Proteomes" id="UP000002654">
    <property type="component" value="Chromosome"/>
</dbReference>
<reference evidence="11 12" key="1">
    <citation type="journal article" date="2011" name="PLoS ONE">
        <title>The complete genome sequence of Thermoproteus tenax: a physiologically versatile member of the Crenarchaeota.</title>
        <authorList>
            <person name="Siebers B."/>
            <person name="Zaparty M."/>
            <person name="Raddatz G."/>
            <person name="Tjaden B."/>
            <person name="Albers S.V."/>
            <person name="Bell S.D."/>
            <person name="Blombach F."/>
            <person name="Kletzin A."/>
            <person name="Kyrpides N."/>
            <person name="Lanz C."/>
            <person name="Plagens A."/>
            <person name="Rampp M."/>
            <person name="Rosinus A."/>
            <person name="von Jan M."/>
            <person name="Makarova K.S."/>
            <person name="Klenk H.P."/>
            <person name="Schuster S.C."/>
            <person name="Hensel R."/>
        </authorList>
    </citation>
    <scope>NUCLEOTIDE SEQUENCE [LARGE SCALE GENOMIC DNA]</scope>
    <source>
        <strain evidence="12">ATCC 35583 / DSM 2078 / JCM 9277 / NBRC 100435 / Kra 1</strain>
    </source>
</reference>
<evidence type="ECO:0000313" key="12">
    <source>
        <dbReference type="Proteomes" id="UP000002654"/>
    </source>
</evidence>
<gene>
    <name evidence="11" type="primary">udgB</name>
    <name evidence="11" type="ordered locus">TTX_1414</name>
</gene>
<keyword evidence="1" id="KW-0004">4Fe-4S</keyword>
<evidence type="ECO:0000256" key="2">
    <source>
        <dbReference type="ARBA" id="ARBA00022723"/>
    </source>
</evidence>
<dbReference type="CDD" id="cd10031">
    <property type="entry name" value="UDG-F5_TTUDGB_like"/>
    <property type="match status" value="1"/>
</dbReference>
<evidence type="ECO:0000256" key="5">
    <source>
        <dbReference type="ARBA" id="ARBA00023004"/>
    </source>
</evidence>
<evidence type="ECO:0000256" key="6">
    <source>
        <dbReference type="ARBA" id="ARBA00023014"/>
    </source>
</evidence>
<evidence type="ECO:0000256" key="7">
    <source>
        <dbReference type="ARBA" id="ARBA00023204"/>
    </source>
</evidence>
<accession>G4RKF1</accession>
<keyword evidence="3" id="KW-0227">DNA damage</keyword>
<evidence type="ECO:0000256" key="8">
    <source>
        <dbReference type="ARBA" id="ARBA00023779"/>
    </source>
</evidence>
<dbReference type="OrthoDB" id="8612at2157"/>
<dbReference type="GO" id="GO:0004844">
    <property type="term" value="F:uracil DNA N-glycosylase activity"/>
    <property type="evidence" value="ECO:0007669"/>
    <property type="project" value="InterPro"/>
</dbReference>
<dbReference type="GO" id="GO:0051539">
    <property type="term" value="F:4 iron, 4 sulfur cluster binding"/>
    <property type="evidence" value="ECO:0007669"/>
    <property type="project" value="UniProtKB-KW"/>
</dbReference>
<comment type="similarity">
    <text evidence="8">Belongs to the uracil-DNA glycosylase (UDG) superfamily. Type 5 (UDGb) family.</text>
</comment>
<keyword evidence="6" id="KW-0411">Iron-sulfur</keyword>
<dbReference type="SMART" id="SM00987">
    <property type="entry name" value="UreE_C"/>
    <property type="match status" value="1"/>
</dbReference>
<name>G4RKF1_THETK</name>
<dbReference type="InterPro" id="IPR036895">
    <property type="entry name" value="Uracil-DNA_glycosylase-like_sf"/>
</dbReference>
<dbReference type="HOGENOM" id="CLU_083279_0_0_2"/>
<keyword evidence="5" id="KW-0408">Iron</keyword>
<evidence type="ECO:0000256" key="3">
    <source>
        <dbReference type="ARBA" id="ARBA00022763"/>
    </source>
</evidence>
<evidence type="ECO:0000313" key="11">
    <source>
        <dbReference type="EMBL" id="CCC82046.1"/>
    </source>
</evidence>
<dbReference type="KEGG" id="ttn:TTX_1414"/>
<dbReference type="STRING" id="768679.TTX_1414"/>
<dbReference type="RefSeq" id="WP_014127301.1">
    <property type="nucleotide sequence ID" value="NC_016070.1"/>
</dbReference>
<keyword evidence="12" id="KW-1185">Reference proteome</keyword>
<keyword evidence="2" id="KW-0479">Metal-binding</keyword>
<proteinExistence type="inferred from homology"/>
<feature type="domain" description="Uracil-DNA glycosylase-like" evidence="10">
    <location>
        <begin position="41"/>
        <end position="201"/>
    </location>
</feature>
<organism evidence="11 12">
    <name type="scientific">Thermoproteus tenax (strain ATCC 35583 / DSM 2078 / JCM 9277 / NBRC 100435 / Kra 1)</name>
    <dbReference type="NCBI Taxonomy" id="768679"/>
    <lineage>
        <taxon>Archaea</taxon>
        <taxon>Thermoproteota</taxon>
        <taxon>Thermoprotei</taxon>
        <taxon>Thermoproteales</taxon>
        <taxon>Thermoproteaceae</taxon>
        <taxon>Thermoproteus</taxon>
    </lineage>
</organism>
<dbReference type="GO" id="GO:0046872">
    <property type="term" value="F:metal ion binding"/>
    <property type="evidence" value="ECO:0007669"/>
    <property type="project" value="UniProtKB-KW"/>
</dbReference>
<evidence type="ECO:0000256" key="4">
    <source>
        <dbReference type="ARBA" id="ARBA00022801"/>
    </source>
</evidence>
<dbReference type="PATRIC" id="fig|768679.9.peg.1434"/>